<evidence type="ECO:0000256" key="4">
    <source>
        <dbReference type="ARBA" id="ARBA00029447"/>
    </source>
</evidence>
<dbReference type="SMART" id="SM00304">
    <property type="entry name" value="HAMP"/>
    <property type="match status" value="1"/>
</dbReference>
<dbReference type="Gene3D" id="1.10.287.950">
    <property type="entry name" value="Methyl-accepting chemotaxis protein"/>
    <property type="match status" value="1"/>
</dbReference>
<comment type="subcellular location">
    <subcellularLocation>
        <location evidence="1">Cell inner membrane</location>
        <topology evidence="1">Multi-pass membrane protein</topology>
    </subcellularLocation>
</comment>
<feature type="transmembrane region" description="Helical" evidence="7">
    <location>
        <begin position="330"/>
        <end position="352"/>
    </location>
</feature>
<evidence type="ECO:0008006" key="13">
    <source>
        <dbReference type="Google" id="ProtNLM"/>
    </source>
</evidence>
<dbReference type="PANTHER" id="PTHR32089">
    <property type="entry name" value="METHYL-ACCEPTING CHEMOTAXIS PROTEIN MCPB"/>
    <property type="match status" value="1"/>
</dbReference>
<dbReference type="OrthoDB" id="3289104at2"/>
<evidence type="ECO:0000313" key="11">
    <source>
        <dbReference type="EMBL" id="KRR20035.1"/>
    </source>
</evidence>
<accession>A0A0R3MR54</accession>
<evidence type="ECO:0000259" key="10">
    <source>
        <dbReference type="PROSITE" id="PS50885"/>
    </source>
</evidence>
<dbReference type="PROSITE" id="PS51257">
    <property type="entry name" value="PROKAR_LIPOPROTEIN"/>
    <property type="match status" value="1"/>
</dbReference>
<dbReference type="PROSITE" id="PS50885">
    <property type="entry name" value="HAMP"/>
    <property type="match status" value="1"/>
</dbReference>
<keyword evidence="12" id="KW-1185">Reference proteome</keyword>
<dbReference type="SUPFAM" id="SSF58104">
    <property type="entry name" value="Methyl-accepting chemotaxis protein (MCP) signaling domain"/>
    <property type="match status" value="1"/>
</dbReference>
<dbReference type="Pfam" id="PF00672">
    <property type="entry name" value="HAMP"/>
    <property type="match status" value="1"/>
</dbReference>
<dbReference type="Pfam" id="PF00015">
    <property type="entry name" value="MCPsignal"/>
    <property type="match status" value="1"/>
</dbReference>
<dbReference type="EMBL" id="LLYA01000181">
    <property type="protein sequence ID" value="KRR20035.1"/>
    <property type="molecule type" value="Genomic_DNA"/>
</dbReference>
<protein>
    <recommendedName>
        <fullName evidence="13">Chemotaxis protein</fullName>
    </recommendedName>
</protein>
<evidence type="ECO:0000256" key="3">
    <source>
        <dbReference type="ARBA" id="ARBA00023224"/>
    </source>
</evidence>
<comment type="similarity">
    <text evidence="4">Belongs to the methyl-accepting chemotaxis (MCP) protein family.</text>
</comment>
<keyword evidence="7" id="KW-1133">Transmembrane helix</keyword>
<keyword evidence="6" id="KW-0175">Coiled coil</keyword>
<keyword evidence="2" id="KW-1003">Cell membrane</keyword>
<evidence type="ECO:0000256" key="6">
    <source>
        <dbReference type="SAM" id="Coils"/>
    </source>
</evidence>
<dbReference type="CDD" id="cd06225">
    <property type="entry name" value="HAMP"/>
    <property type="match status" value="1"/>
</dbReference>
<feature type="domain" description="HAMP" evidence="10">
    <location>
        <begin position="353"/>
        <end position="406"/>
    </location>
</feature>
<gene>
    <name evidence="11" type="ORF">CQ13_08940</name>
</gene>
<dbReference type="AlphaFoldDB" id="A0A0R3MR54"/>
<evidence type="ECO:0000256" key="2">
    <source>
        <dbReference type="ARBA" id="ARBA00022519"/>
    </source>
</evidence>
<dbReference type="RefSeq" id="WP_057846462.1">
    <property type="nucleotide sequence ID" value="NZ_LLYA01000181.1"/>
</dbReference>
<proteinExistence type="inferred from homology"/>
<dbReference type="Proteomes" id="UP000052023">
    <property type="component" value="Unassembled WGS sequence"/>
</dbReference>
<name>A0A0R3MR54_9BRAD</name>
<dbReference type="Gene3D" id="6.10.340.10">
    <property type="match status" value="1"/>
</dbReference>
<keyword evidence="7" id="KW-0472">Membrane</keyword>
<evidence type="ECO:0000256" key="5">
    <source>
        <dbReference type="PROSITE-ProRule" id="PRU00284"/>
    </source>
</evidence>
<dbReference type="InterPro" id="IPR003660">
    <property type="entry name" value="HAMP_dom"/>
</dbReference>
<sequence length="702" mass="73867">MHSKREALSGTLTVKTTLAVIVGVLAVLVLISCAINGADAWRSYTAAVRVAEVNANADHLLKGLENIQLERGQTNTALQAPAPANAQTGEVIQKRRSQGDAVLAPALRQIAATATPEGKKLIADVEQTYERVKQLRRSADSALQIPKEQRDAELLKSWYPAVSDLLTRIQSLWTIASREISREDAIVGELTMVKQSAFLMREYAGRERAVHAGNISAGRALSAEQQRDIANWRGQVQSNWQTIRDLTAGAASPLVSAVAAAEQNFLGNFKAQTDTIYKAGIAGAGYPMTVQQWYDASNPALESIVRIKDAAVDVTNVHAAAKAAAARTQLILVALVTLLGIVVGMGSIWILSRRVIRPLTAMTAAMQRLAGGDLSIDIPALARADEVGEMARSVAVFRDNAVRANALASEQRAEQQKKEQRQQVMETLTSGFDQSASRVLDAVATSIIEMRDTAERMAAVATENTNKASAVASGAQETSSNVQTVATATEELSASVTEISRQVSQSAVIAAKAVQEAQGTNAEIQGLAAMAQRIGDIVKLINNIASQTNLLALNATIEAARAGDSGRGFAVVAAEVKSLAEQTSKATEEIASQISAIQGATQKSVVSIEAIGKTIGEISEIATTIASAIEQQGAATQEIARNVQQAAAGTQEVSANVGGVTEGAAATGAAASQVETAAGNLSRQSQQLREQVDAFLDQVRAA</sequence>
<evidence type="ECO:0000256" key="1">
    <source>
        <dbReference type="ARBA" id="ARBA00004429"/>
    </source>
</evidence>
<feature type="domain" description="Methyl-accepting transducer" evidence="8">
    <location>
        <begin position="453"/>
        <end position="668"/>
    </location>
</feature>
<evidence type="ECO:0000259" key="8">
    <source>
        <dbReference type="PROSITE" id="PS50111"/>
    </source>
</evidence>
<dbReference type="GO" id="GO:0005886">
    <property type="term" value="C:plasma membrane"/>
    <property type="evidence" value="ECO:0007669"/>
    <property type="project" value="UniProtKB-SubCell"/>
</dbReference>
<dbReference type="PROSITE" id="PS50192">
    <property type="entry name" value="T_SNARE"/>
    <property type="match status" value="1"/>
</dbReference>
<keyword evidence="2" id="KW-0997">Cell inner membrane</keyword>
<comment type="caution">
    <text evidence="11">The sequence shown here is derived from an EMBL/GenBank/DDBJ whole genome shotgun (WGS) entry which is preliminary data.</text>
</comment>
<evidence type="ECO:0000313" key="12">
    <source>
        <dbReference type="Proteomes" id="UP000052023"/>
    </source>
</evidence>
<organism evidence="11 12">
    <name type="scientific">Bradyrhizobium retamae</name>
    <dbReference type="NCBI Taxonomy" id="1300035"/>
    <lineage>
        <taxon>Bacteria</taxon>
        <taxon>Pseudomonadati</taxon>
        <taxon>Pseudomonadota</taxon>
        <taxon>Alphaproteobacteria</taxon>
        <taxon>Hyphomicrobiales</taxon>
        <taxon>Nitrobacteraceae</taxon>
        <taxon>Bradyrhizobium</taxon>
    </lineage>
</organism>
<feature type="domain" description="T-SNARE coiled-coil homology" evidence="9">
    <location>
        <begin position="598"/>
        <end position="660"/>
    </location>
</feature>
<dbReference type="GO" id="GO:0007165">
    <property type="term" value="P:signal transduction"/>
    <property type="evidence" value="ECO:0007669"/>
    <property type="project" value="UniProtKB-KW"/>
</dbReference>
<dbReference type="PANTHER" id="PTHR32089:SF112">
    <property type="entry name" value="LYSOZYME-LIKE PROTEIN-RELATED"/>
    <property type="match status" value="1"/>
</dbReference>
<keyword evidence="7" id="KW-0812">Transmembrane</keyword>
<dbReference type="InterPro" id="IPR004089">
    <property type="entry name" value="MCPsignal_dom"/>
</dbReference>
<evidence type="ECO:0000256" key="7">
    <source>
        <dbReference type="SAM" id="Phobius"/>
    </source>
</evidence>
<reference evidence="11 12" key="1">
    <citation type="submission" date="2014-03" db="EMBL/GenBank/DDBJ databases">
        <title>Bradyrhizobium valentinum sp. nov., isolated from effective nodules of Lupinus mariae-josephae, a lupine endemic of basic-lime soils in Eastern Spain.</title>
        <authorList>
            <person name="Duran D."/>
            <person name="Rey L."/>
            <person name="Navarro A."/>
            <person name="Busquets A."/>
            <person name="Imperial J."/>
            <person name="Ruiz-Argueso T."/>
        </authorList>
    </citation>
    <scope>NUCLEOTIDE SEQUENCE [LARGE SCALE GENOMIC DNA]</scope>
    <source>
        <strain evidence="11 12">Ro19</strain>
    </source>
</reference>
<evidence type="ECO:0000259" key="9">
    <source>
        <dbReference type="PROSITE" id="PS50192"/>
    </source>
</evidence>
<feature type="coiled-coil region" evidence="6">
    <location>
        <begin position="671"/>
        <end position="698"/>
    </location>
</feature>
<dbReference type="SMART" id="SM00283">
    <property type="entry name" value="MA"/>
    <property type="match status" value="1"/>
</dbReference>
<dbReference type="InterPro" id="IPR000727">
    <property type="entry name" value="T_SNARE_dom"/>
</dbReference>
<dbReference type="PROSITE" id="PS50111">
    <property type="entry name" value="CHEMOTAXIS_TRANSDUC_2"/>
    <property type="match status" value="1"/>
</dbReference>
<keyword evidence="3 5" id="KW-0807">Transducer</keyword>
<feature type="transmembrane region" description="Helical" evidence="7">
    <location>
        <begin position="12"/>
        <end position="31"/>
    </location>
</feature>